<accession>A0A9W9V4A8</accession>
<sequence length="126" mass="14009">MVQQDKVPGHNDAIYDIVLEEDQILKMDFLEIAPTPTLADRVFFAYLCGYIPESKKKELALPDEGLVNVTLTMSSSVVYADGSHDDEKSIAFPLKITPFKDPAHLTIRDSCGVQVDYMLTSGRSDI</sequence>
<proteinExistence type="predicted"/>
<organism evidence="1 2">
    <name type="scientific">Penicillium concentricum</name>
    <dbReference type="NCBI Taxonomy" id="293559"/>
    <lineage>
        <taxon>Eukaryota</taxon>
        <taxon>Fungi</taxon>
        <taxon>Dikarya</taxon>
        <taxon>Ascomycota</taxon>
        <taxon>Pezizomycotina</taxon>
        <taxon>Eurotiomycetes</taxon>
        <taxon>Eurotiomycetidae</taxon>
        <taxon>Eurotiales</taxon>
        <taxon>Aspergillaceae</taxon>
        <taxon>Penicillium</taxon>
    </lineage>
</organism>
<gene>
    <name evidence="1" type="ORF">N7517_008881</name>
</gene>
<reference evidence="1" key="2">
    <citation type="journal article" date="2023" name="IMA Fungus">
        <title>Comparative genomic study of the Penicillium genus elucidates a diverse pangenome and 15 lateral gene transfer events.</title>
        <authorList>
            <person name="Petersen C."/>
            <person name="Sorensen T."/>
            <person name="Nielsen M.R."/>
            <person name="Sondergaard T.E."/>
            <person name="Sorensen J.L."/>
            <person name="Fitzpatrick D.A."/>
            <person name="Frisvad J.C."/>
            <person name="Nielsen K.L."/>
        </authorList>
    </citation>
    <scope>NUCLEOTIDE SEQUENCE</scope>
    <source>
        <strain evidence="1">IBT 3081</strain>
    </source>
</reference>
<dbReference type="Proteomes" id="UP001147752">
    <property type="component" value="Unassembled WGS sequence"/>
</dbReference>
<dbReference type="OrthoDB" id="5422698at2759"/>
<reference evidence="1" key="1">
    <citation type="submission" date="2022-12" db="EMBL/GenBank/DDBJ databases">
        <authorList>
            <person name="Petersen C."/>
        </authorList>
    </citation>
    <scope>NUCLEOTIDE SEQUENCE</scope>
    <source>
        <strain evidence="1">IBT 3081</strain>
    </source>
</reference>
<dbReference type="AlphaFoldDB" id="A0A9W9V4A8"/>
<comment type="caution">
    <text evidence="1">The sequence shown here is derived from an EMBL/GenBank/DDBJ whole genome shotgun (WGS) entry which is preliminary data.</text>
</comment>
<dbReference type="EMBL" id="JAPZBT010000003">
    <property type="protein sequence ID" value="KAJ5365995.1"/>
    <property type="molecule type" value="Genomic_DNA"/>
</dbReference>
<evidence type="ECO:0000313" key="2">
    <source>
        <dbReference type="Proteomes" id="UP001147752"/>
    </source>
</evidence>
<name>A0A9W9V4A8_9EURO</name>
<evidence type="ECO:0000313" key="1">
    <source>
        <dbReference type="EMBL" id="KAJ5365995.1"/>
    </source>
</evidence>
<dbReference type="GeneID" id="81465793"/>
<protein>
    <submittedName>
        <fullName evidence="1">Uncharacterized protein</fullName>
    </submittedName>
</protein>
<keyword evidence="2" id="KW-1185">Reference proteome</keyword>
<dbReference type="RefSeq" id="XP_056577461.1">
    <property type="nucleotide sequence ID" value="XM_056726610.1"/>
</dbReference>